<keyword evidence="4" id="KW-0808">Transferase</keyword>
<evidence type="ECO:0000313" key="11">
    <source>
        <dbReference type="EMBL" id="KAH9322407.1"/>
    </source>
</evidence>
<evidence type="ECO:0000256" key="9">
    <source>
        <dbReference type="ARBA" id="ARBA00023136"/>
    </source>
</evidence>
<dbReference type="GO" id="GO:0043048">
    <property type="term" value="P:dolichyl monophosphate biosynthetic process"/>
    <property type="evidence" value="ECO:0007669"/>
    <property type="project" value="TreeGrafter"/>
</dbReference>
<dbReference type="PANTHER" id="PTHR13205:SF15">
    <property type="entry name" value="DOLICHOL KINASE"/>
    <property type="match status" value="1"/>
</dbReference>
<dbReference type="InterPro" id="IPR032974">
    <property type="entry name" value="Polypren_kinase"/>
</dbReference>
<feature type="transmembrane region" description="Helical" evidence="10">
    <location>
        <begin position="142"/>
        <end position="163"/>
    </location>
</feature>
<keyword evidence="6" id="KW-0418">Kinase</keyword>
<sequence length="331" mass="36724">MGSRGEAIVVAVVIIRVLFRVPSPNLVWESVGLVSLCALALFIQLKAQHTTYQFKIDRLNPRPGSSSGIFLGAMTLPTVMMSRLIQLHRSLLEHGSESPDLETLRLLFWASCACILGVLYFLIFVLWYSGEGDKHHSSVKRMKISVISIAFAAAFGIQCSFSLTRGTVLGIFISTKMVWLLLHALASGAVLQYIIHKFPACASIGETLLVTSGLVLYMSDVLAFILSKVKIYPPSSNQFLGGLNEKGDEIGMIIQALLGSLLLMSTVYSSLHRIWICFINLTKTQASRIMERLRRFPKLHYVLCGSWDNIFMITAAVVVLYQRFSNTPSVM</sequence>
<feature type="transmembrane region" description="Helical" evidence="10">
    <location>
        <begin position="207"/>
        <end position="232"/>
    </location>
</feature>
<dbReference type="AlphaFoldDB" id="A0AA38GFA5"/>
<feature type="transmembrane region" description="Helical" evidence="10">
    <location>
        <begin position="68"/>
        <end position="86"/>
    </location>
</feature>
<evidence type="ECO:0000256" key="2">
    <source>
        <dbReference type="ARBA" id="ARBA00010794"/>
    </source>
</evidence>
<gene>
    <name evidence="11" type="ORF">KI387_017046</name>
</gene>
<dbReference type="EC" id="2.7.1.108" evidence="3"/>
<keyword evidence="9 10" id="KW-0472">Membrane</keyword>
<dbReference type="Proteomes" id="UP000824469">
    <property type="component" value="Unassembled WGS sequence"/>
</dbReference>
<dbReference type="PANTHER" id="PTHR13205">
    <property type="entry name" value="TRANSMEMBRANE PROTEIN 15-RELATED"/>
    <property type="match status" value="1"/>
</dbReference>
<feature type="transmembrane region" description="Helical" evidence="10">
    <location>
        <begin position="169"/>
        <end position="195"/>
    </location>
</feature>
<protein>
    <recommendedName>
        <fullName evidence="3">dolichol kinase</fullName>
        <ecNumber evidence="3">2.7.1.108</ecNumber>
    </recommendedName>
</protein>
<keyword evidence="5 10" id="KW-0812">Transmembrane</keyword>
<evidence type="ECO:0000256" key="8">
    <source>
        <dbReference type="ARBA" id="ARBA00022989"/>
    </source>
</evidence>
<dbReference type="EMBL" id="JAHRHJ020000003">
    <property type="protein sequence ID" value="KAH9322407.1"/>
    <property type="molecule type" value="Genomic_DNA"/>
</dbReference>
<keyword evidence="7" id="KW-0256">Endoplasmic reticulum</keyword>
<comment type="similarity">
    <text evidence="2">Belongs to the polyprenol kinase family.</text>
</comment>
<feature type="transmembrane region" description="Helical" evidence="10">
    <location>
        <begin position="252"/>
        <end position="278"/>
    </location>
</feature>
<evidence type="ECO:0000313" key="12">
    <source>
        <dbReference type="Proteomes" id="UP000824469"/>
    </source>
</evidence>
<reference evidence="11 12" key="1">
    <citation type="journal article" date="2021" name="Nat. Plants">
        <title>The Taxus genome provides insights into paclitaxel biosynthesis.</title>
        <authorList>
            <person name="Xiong X."/>
            <person name="Gou J."/>
            <person name="Liao Q."/>
            <person name="Li Y."/>
            <person name="Zhou Q."/>
            <person name="Bi G."/>
            <person name="Li C."/>
            <person name="Du R."/>
            <person name="Wang X."/>
            <person name="Sun T."/>
            <person name="Guo L."/>
            <person name="Liang H."/>
            <person name="Lu P."/>
            <person name="Wu Y."/>
            <person name="Zhang Z."/>
            <person name="Ro D.K."/>
            <person name="Shang Y."/>
            <person name="Huang S."/>
            <person name="Yan J."/>
        </authorList>
    </citation>
    <scope>NUCLEOTIDE SEQUENCE [LARGE SCALE GENOMIC DNA]</scope>
    <source>
        <strain evidence="11">Ta-2019</strain>
    </source>
</reference>
<name>A0AA38GFA5_TAXCH</name>
<proteinExistence type="inferred from homology"/>
<dbReference type="OMA" id="ICENMIP"/>
<evidence type="ECO:0000256" key="3">
    <source>
        <dbReference type="ARBA" id="ARBA00012132"/>
    </source>
</evidence>
<evidence type="ECO:0000256" key="10">
    <source>
        <dbReference type="SAM" id="Phobius"/>
    </source>
</evidence>
<keyword evidence="8 10" id="KW-1133">Transmembrane helix</keyword>
<dbReference type="GO" id="GO:0005789">
    <property type="term" value="C:endoplasmic reticulum membrane"/>
    <property type="evidence" value="ECO:0007669"/>
    <property type="project" value="UniProtKB-SubCell"/>
</dbReference>
<feature type="transmembrane region" description="Helical" evidence="10">
    <location>
        <begin position="299"/>
        <end position="321"/>
    </location>
</feature>
<evidence type="ECO:0000256" key="4">
    <source>
        <dbReference type="ARBA" id="ARBA00022679"/>
    </source>
</evidence>
<feature type="transmembrane region" description="Helical" evidence="10">
    <location>
        <begin position="106"/>
        <end position="130"/>
    </location>
</feature>
<evidence type="ECO:0000256" key="1">
    <source>
        <dbReference type="ARBA" id="ARBA00004477"/>
    </source>
</evidence>
<accession>A0AA38GFA5</accession>
<comment type="subcellular location">
    <subcellularLocation>
        <location evidence="1">Endoplasmic reticulum membrane</location>
        <topology evidence="1">Multi-pass membrane protein</topology>
    </subcellularLocation>
</comment>
<feature type="non-terminal residue" evidence="11">
    <location>
        <position position="331"/>
    </location>
</feature>
<evidence type="ECO:0000256" key="7">
    <source>
        <dbReference type="ARBA" id="ARBA00022824"/>
    </source>
</evidence>
<feature type="transmembrane region" description="Helical" evidence="10">
    <location>
        <begin position="30"/>
        <end position="47"/>
    </location>
</feature>
<evidence type="ECO:0000256" key="6">
    <source>
        <dbReference type="ARBA" id="ARBA00022777"/>
    </source>
</evidence>
<dbReference type="GO" id="GO:0004168">
    <property type="term" value="F:dolichol kinase activity"/>
    <property type="evidence" value="ECO:0007669"/>
    <property type="project" value="UniProtKB-EC"/>
</dbReference>
<comment type="caution">
    <text evidence="11">The sequence shown here is derived from an EMBL/GenBank/DDBJ whole genome shotgun (WGS) entry which is preliminary data.</text>
</comment>
<evidence type="ECO:0000256" key="5">
    <source>
        <dbReference type="ARBA" id="ARBA00022692"/>
    </source>
</evidence>
<organism evidence="11 12">
    <name type="scientific">Taxus chinensis</name>
    <name type="common">Chinese yew</name>
    <name type="synonym">Taxus wallichiana var. chinensis</name>
    <dbReference type="NCBI Taxonomy" id="29808"/>
    <lineage>
        <taxon>Eukaryota</taxon>
        <taxon>Viridiplantae</taxon>
        <taxon>Streptophyta</taxon>
        <taxon>Embryophyta</taxon>
        <taxon>Tracheophyta</taxon>
        <taxon>Spermatophyta</taxon>
        <taxon>Pinopsida</taxon>
        <taxon>Pinidae</taxon>
        <taxon>Conifers II</taxon>
        <taxon>Cupressales</taxon>
        <taxon>Taxaceae</taxon>
        <taxon>Taxus</taxon>
    </lineage>
</organism>
<keyword evidence="12" id="KW-1185">Reference proteome</keyword>